<evidence type="ECO:0000256" key="2">
    <source>
        <dbReference type="ARBA" id="ARBA00023315"/>
    </source>
</evidence>
<keyword evidence="2" id="KW-0012">Acyltransferase</keyword>
<proteinExistence type="predicted"/>
<dbReference type="InterPro" id="IPR011004">
    <property type="entry name" value="Trimer_LpxA-like_sf"/>
</dbReference>
<organism evidence="3 4">
    <name type="scientific">Halopseudomonas salegens</name>
    <dbReference type="NCBI Taxonomy" id="1434072"/>
    <lineage>
        <taxon>Bacteria</taxon>
        <taxon>Pseudomonadati</taxon>
        <taxon>Pseudomonadota</taxon>
        <taxon>Gammaproteobacteria</taxon>
        <taxon>Pseudomonadales</taxon>
        <taxon>Pseudomonadaceae</taxon>
        <taxon>Halopseudomonas</taxon>
    </lineage>
</organism>
<dbReference type="Proteomes" id="UP000243924">
    <property type="component" value="Chromosome I"/>
</dbReference>
<dbReference type="STRING" id="1434072.SAMN05216210_0795"/>
<name>A0A1H2EK08_9GAMM</name>
<sequence length="185" mass="20479">MPTPSTISDLKDFWTSEILGKGKPFSWLRLLRRASRSNSCNCLFWLRLAQYLDTRPHRFTHSLAKRISKSLARRFGVEIMLGAEIDKGLKMDHPNAIVIYSGVRIGKNCTLRQSTTIGSVEAGNQAIMVGDNVNIGAHTCIIGSNLRIGDNVIIGAMSFINKDVPDNVTYITQKTSTIIPHQPPA</sequence>
<keyword evidence="4" id="KW-1185">Reference proteome</keyword>
<evidence type="ECO:0000313" key="4">
    <source>
        <dbReference type="Proteomes" id="UP000243924"/>
    </source>
</evidence>
<dbReference type="PANTHER" id="PTHR42811">
    <property type="entry name" value="SERINE ACETYLTRANSFERASE"/>
    <property type="match status" value="1"/>
</dbReference>
<reference evidence="4" key="1">
    <citation type="submission" date="2016-10" db="EMBL/GenBank/DDBJ databases">
        <authorList>
            <person name="Varghese N."/>
            <person name="Submissions S."/>
        </authorList>
    </citation>
    <scope>NUCLEOTIDE SEQUENCE [LARGE SCALE GENOMIC DNA]</scope>
    <source>
        <strain evidence="4">CECT 8338</strain>
    </source>
</reference>
<dbReference type="GO" id="GO:0016746">
    <property type="term" value="F:acyltransferase activity"/>
    <property type="evidence" value="ECO:0007669"/>
    <property type="project" value="UniProtKB-KW"/>
</dbReference>
<accession>A0A1H2EK08</accession>
<gene>
    <name evidence="3" type="ORF">SAMN05216210_0795</name>
</gene>
<evidence type="ECO:0000313" key="3">
    <source>
        <dbReference type="EMBL" id="SDT95404.1"/>
    </source>
</evidence>
<protein>
    <submittedName>
        <fullName evidence="3">Serine acetyltransferase</fullName>
    </submittedName>
</protein>
<dbReference type="EMBL" id="LT629787">
    <property type="protein sequence ID" value="SDT95404.1"/>
    <property type="molecule type" value="Genomic_DNA"/>
</dbReference>
<dbReference type="CDD" id="cd03354">
    <property type="entry name" value="LbH_SAT"/>
    <property type="match status" value="1"/>
</dbReference>
<dbReference type="InterPro" id="IPR045304">
    <property type="entry name" value="LbH_SAT"/>
</dbReference>
<dbReference type="AlphaFoldDB" id="A0A1H2EK08"/>
<dbReference type="Gene3D" id="2.160.10.10">
    <property type="entry name" value="Hexapeptide repeat proteins"/>
    <property type="match status" value="1"/>
</dbReference>
<evidence type="ECO:0000256" key="1">
    <source>
        <dbReference type="ARBA" id="ARBA00022679"/>
    </source>
</evidence>
<dbReference type="SUPFAM" id="SSF51161">
    <property type="entry name" value="Trimeric LpxA-like enzymes"/>
    <property type="match status" value="1"/>
</dbReference>
<keyword evidence="1 3" id="KW-0808">Transferase</keyword>